<dbReference type="GO" id="GO:0003007">
    <property type="term" value="P:heart morphogenesis"/>
    <property type="evidence" value="ECO:0007669"/>
    <property type="project" value="Ensembl"/>
</dbReference>
<dbReference type="GO" id="GO:0005509">
    <property type="term" value="F:calcium ion binding"/>
    <property type="evidence" value="ECO:0007669"/>
    <property type="project" value="InterPro"/>
</dbReference>
<organism evidence="6 7">
    <name type="scientific">Clupea harengus</name>
    <name type="common">Atlantic herring</name>
    <dbReference type="NCBI Taxonomy" id="7950"/>
    <lineage>
        <taxon>Eukaryota</taxon>
        <taxon>Metazoa</taxon>
        <taxon>Chordata</taxon>
        <taxon>Craniata</taxon>
        <taxon>Vertebrata</taxon>
        <taxon>Euteleostomi</taxon>
        <taxon>Actinopterygii</taxon>
        <taxon>Neopterygii</taxon>
        <taxon>Teleostei</taxon>
        <taxon>Clupei</taxon>
        <taxon>Clupeiformes</taxon>
        <taxon>Clupeoidei</taxon>
        <taxon>Clupeidae</taxon>
        <taxon>Clupea</taxon>
    </lineage>
</organism>
<dbReference type="AlphaFoldDB" id="A0A6P3VPR0"/>
<reference evidence="7" key="1">
    <citation type="submission" date="2025-08" db="UniProtKB">
        <authorList>
            <consortium name="RefSeq"/>
        </authorList>
    </citation>
    <scope>IDENTIFICATION</scope>
</reference>
<dbReference type="GO" id="GO:0045214">
    <property type="term" value="P:sarcomere organization"/>
    <property type="evidence" value="ECO:0007669"/>
    <property type="project" value="Ensembl"/>
</dbReference>
<evidence type="ECO:0000256" key="3">
    <source>
        <dbReference type="ARBA" id="ARBA00023179"/>
    </source>
</evidence>
<gene>
    <name evidence="7" type="primary">cmlc1</name>
</gene>
<dbReference type="GO" id="GO:0060047">
    <property type="term" value="P:heart contraction"/>
    <property type="evidence" value="ECO:0007669"/>
    <property type="project" value="Ensembl"/>
</dbReference>
<dbReference type="PANTHER" id="PTHR23048:SF30">
    <property type="entry name" value="CARDIAC MYOSIN LIGHT CHAIN-1"/>
    <property type="match status" value="1"/>
</dbReference>
<accession>A0A6P3VPR0</accession>
<feature type="region of interest" description="Disordered" evidence="4">
    <location>
        <begin position="1"/>
        <end position="50"/>
    </location>
</feature>
<dbReference type="CTD" id="64671"/>
<dbReference type="PROSITE" id="PS50222">
    <property type="entry name" value="EF_HAND_2"/>
    <property type="match status" value="1"/>
</dbReference>
<proteinExistence type="predicted"/>
<dbReference type="CDD" id="cd00051">
    <property type="entry name" value="EFh"/>
    <property type="match status" value="1"/>
</dbReference>
<dbReference type="Gene3D" id="1.10.238.10">
    <property type="entry name" value="EF-hand"/>
    <property type="match status" value="2"/>
</dbReference>
<dbReference type="FunFam" id="1.10.238.10:FF:000056">
    <property type="entry name" value="Myosin light chain 1 skeletal"/>
    <property type="match status" value="1"/>
</dbReference>
<evidence type="ECO:0000259" key="5">
    <source>
        <dbReference type="PROSITE" id="PS50222"/>
    </source>
</evidence>
<dbReference type="InterPro" id="IPR002048">
    <property type="entry name" value="EF_hand_dom"/>
</dbReference>
<dbReference type="GO" id="GO:0055005">
    <property type="term" value="P:ventricular cardiac myofibril assembly"/>
    <property type="evidence" value="ECO:0007669"/>
    <property type="project" value="Ensembl"/>
</dbReference>
<dbReference type="RefSeq" id="XP_012677924.2">
    <property type="nucleotide sequence ID" value="XM_012822470.3"/>
</dbReference>
<protein>
    <submittedName>
        <fullName evidence="7">Cardiac myosin light chain-1</fullName>
    </submittedName>
</protein>
<evidence type="ECO:0000313" key="7">
    <source>
        <dbReference type="RefSeq" id="XP_012677924.2"/>
    </source>
</evidence>
<dbReference type="GO" id="GO:0016460">
    <property type="term" value="C:myosin II complex"/>
    <property type="evidence" value="ECO:0007669"/>
    <property type="project" value="TreeGrafter"/>
</dbReference>
<dbReference type="KEGG" id="char:105895780"/>
<feature type="domain" description="EF-hand" evidence="5">
    <location>
        <begin position="132"/>
        <end position="167"/>
    </location>
</feature>
<keyword evidence="3" id="KW-0514">Muscle protein</keyword>
<sequence>MAPKKVEPKKVEPKKAEPKKEEPAAAAPAPPPPEPPKPEQLDLKSTPLDFSPDQIDEFREAFTLFDETPLGEMKITYAQCGDVMRALGHNPTNGEVLTVLGKPKPEEMHTKLLDFETFLPMLQHVSRAKDQGSFEDFVEGLRVFDKEGNGTVMGAELRHVLATLGERMTEDEVDRLMVGQEDTNGCINYTSFVKHVLAV</sequence>
<dbReference type="Proteomes" id="UP000515152">
    <property type="component" value="Chromosome 7"/>
</dbReference>
<keyword evidence="2" id="KW-0505">Motor protein</keyword>
<dbReference type="InterPro" id="IPR011992">
    <property type="entry name" value="EF-hand-dom_pair"/>
</dbReference>
<evidence type="ECO:0000256" key="2">
    <source>
        <dbReference type="ARBA" id="ARBA00023175"/>
    </source>
</evidence>
<evidence type="ECO:0000313" key="6">
    <source>
        <dbReference type="Proteomes" id="UP000515152"/>
    </source>
</evidence>
<name>A0A6P3VPR0_CLUHA</name>
<keyword evidence="1" id="KW-0518">Myosin</keyword>
<evidence type="ECO:0000256" key="4">
    <source>
        <dbReference type="SAM" id="MobiDB-lite"/>
    </source>
</evidence>
<dbReference type="OrthoDB" id="5959761at2759"/>
<dbReference type="SUPFAM" id="SSF47473">
    <property type="entry name" value="EF-hand"/>
    <property type="match status" value="1"/>
</dbReference>
<evidence type="ECO:0000256" key="1">
    <source>
        <dbReference type="ARBA" id="ARBA00023123"/>
    </source>
</evidence>
<dbReference type="GeneID" id="105895780"/>
<dbReference type="FunFam" id="1.10.238.10:FF:000019">
    <property type="entry name" value="Myosin light chain 1 skeletal"/>
    <property type="match status" value="1"/>
</dbReference>
<keyword evidence="6" id="KW-1185">Reference proteome</keyword>
<dbReference type="PANTHER" id="PTHR23048">
    <property type="entry name" value="MYOSIN LIGHT CHAIN 1, 3"/>
    <property type="match status" value="1"/>
</dbReference>
<dbReference type="InterPro" id="IPR050230">
    <property type="entry name" value="CALM/Myosin/TropC-like"/>
</dbReference>
<feature type="compositionally biased region" description="Basic and acidic residues" evidence="4">
    <location>
        <begin position="1"/>
        <end position="23"/>
    </location>
</feature>